<evidence type="ECO:0000256" key="10">
    <source>
        <dbReference type="ARBA" id="ARBA00023065"/>
    </source>
</evidence>
<comment type="caution">
    <text evidence="20">The sequence shown here is derived from an EMBL/GenBank/DDBJ whole genome shotgun (WGS) entry which is preliminary data.</text>
</comment>
<feature type="compositionally biased region" description="Polar residues" evidence="14">
    <location>
        <begin position="910"/>
        <end position="923"/>
    </location>
</feature>
<evidence type="ECO:0008006" key="22">
    <source>
        <dbReference type="Google" id="ProtNLM"/>
    </source>
</evidence>
<dbReference type="SUPFAM" id="SSF54791">
    <property type="entry name" value="Eukaryotic type KH-domain (KH-domain type I)"/>
    <property type="match status" value="1"/>
</dbReference>
<dbReference type="SUPFAM" id="SSF81296">
    <property type="entry name" value="E set domains"/>
    <property type="match status" value="2"/>
</dbReference>
<evidence type="ECO:0000259" key="17">
    <source>
        <dbReference type="Pfam" id="PF15985"/>
    </source>
</evidence>
<evidence type="ECO:0000256" key="13">
    <source>
        <dbReference type="RuleBase" id="RU003822"/>
    </source>
</evidence>
<name>A0A3M7L328_AUXPR</name>
<comment type="similarity">
    <text evidence="13">Belongs to the inward rectifier-type potassium channel (TC 1.A.2.1) family.</text>
</comment>
<dbReference type="InterPro" id="IPR004088">
    <property type="entry name" value="KH_dom_type_1"/>
</dbReference>
<dbReference type="InterPro" id="IPR013518">
    <property type="entry name" value="K_chnl_inward-rec_Kir_cyto"/>
</dbReference>
<feature type="transmembrane region" description="Helical" evidence="15">
    <location>
        <begin position="511"/>
        <end position="533"/>
    </location>
</feature>
<dbReference type="PANTHER" id="PTHR11767">
    <property type="entry name" value="INWARD RECTIFIER POTASSIUM CHANNEL"/>
    <property type="match status" value="1"/>
</dbReference>
<dbReference type="Pfam" id="PF21266">
    <property type="entry name" value="S1_RRP4"/>
    <property type="match status" value="1"/>
</dbReference>
<evidence type="ECO:0000256" key="14">
    <source>
        <dbReference type="SAM" id="MobiDB-lite"/>
    </source>
</evidence>
<keyword evidence="11 15" id="KW-0472">Membrane</keyword>
<feature type="region of interest" description="Disordered" evidence="14">
    <location>
        <begin position="903"/>
        <end position="938"/>
    </location>
</feature>
<dbReference type="Proteomes" id="UP000279271">
    <property type="component" value="Unassembled WGS sequence"/>
</dbReference>
<dbReference type="Pfam" id="PF17655">
    <property type="entry name" value="IRK_C"/>
    <property type="match status" value="2"/>
</dbReference>
<feature type="domain" description="Potassium channel inwardly rectifying transmembrane" evidence="16">
    <location>
        <begin position="412"/>
        <end position="538"/>
    </location>
</feature>
<dbReference type="InterPro" id="IPR040445">
    <property type="entry name" value="Kir_TM"/>
</dbReference>
<proteinExistence type="inferred from homology"/>
<feature type="domain" description="K Homology" evidence="17">
    <location>
        <begin position="194"/>
        <end position="234"/>
    </location>
</feature>
<evidence type="ECO:0000256" key="12">
    <source>
        <dbReference type="ARBA" id="ARBA00023303"/>
    </source>
</evidence>
<keyword evidence="12 13" id="KW-0407">Ion channel</keyword>
<dbReference type="AlphaFoldDB" id="A0A3M7L328"/>
<dbReference type="CDD" id="cd05789">
    <property type="entry name" value="S1_Rrp4"/>
    <property type="match status" value="1"/>
</dbReference>
<keyword evidence="9 15" id="KW-1133">Transmembrane helix</keyword>
<feature type="non-terminal residue" evidence="20">
    <location>
        <position position="1"/>
    </location>
</feature>
<dbReference type="GO" id="GO:1990573">
    <property type="term" value="P:potassium ion import across plasma membrane"/>
    <property type="evidence" value="ECO:0007669"/>
    <property type="project" value="TreeGrafter"/>
</dbReference>
<dbReference type="GO" id="GO:0003723">
    <property type="term" value="F:RNA binding"/>
    <property type="evidence" value="ECO:0007669"/>
    <property type="project" value="UniProtKB-KW"/>
</dbReference>
<dbReference type="Gene3D" id="2.40.50.140">
    <property type="entry name" value="Nucleic acid-binding proteins"/>
    <property type="match status" value="1"/>
</dbReference>
<keyword evidence="5 13" id="KW-0812">Transmembrane</keyword>
<protein>
    <recommendedName>
        <fullName evidence="22">Ribosomal RNA-processing protein 4</fullName>
    </recommendedName>
</protein>
<evidence type="ECO:0000256" key="8">
    <source>
        <dbReference type="ARBA" id="ARBA00022958"/>
    </source>
</evidence>
<feature type="region of interest" description="Disordered" evidence="14">
    <location>
        <begin position="1096"/>
        <end position="1235"/>
    </location>
</feature>
<feature type="transmembrane region" description="Helical" evidence="15">
    <location>
        <begin position="445"/>
        <end position="467"/>
    </location>
</feature>
<dbReference type="SUPFAM" id="SSF81324">
    <property type="entry name" value="Voltage-gated potassium channels"/>
    <property type="match status" value="1"/>
</dbReference>
<dbReference type="InterPro" id="IPR012340">
    <property type="entry name" value="NA-bd_OB-fold"/>
</dbReference>
<evidence type="ECO:0000256" key="7">
    <source>
        <dbReference type="ARBA" id="ARBA00022884"/>
    </source>
</evidence>
<evidence type="ECO:0000256" key="1">
    <source>
        <dbReference type="ARBA" id="ARBA00004141"/>
    </source>
</evidence>
<keyword evidence="6 13" id="KW-0851">Voltage-gated channel</keyword>
<accession>A0A3M7L328</accession>
<dbReference type="GO" id="GO:0005242">
    <property type="term" value="F:inward rectifier potassium channel activity"/>
    <property type="evidence" value="ECO:0007669"/>
    <property type="project" value="InterPro"/>
</dbReference>
<feature type="domain" description="Inward rectifier potassium channel C-terminal" evidence="18">
    <location>
        <begin position="749"/>
        <end position="900"/>
    </location>
</feature>
<comment type="similarity">
    <text evidence="2">Belongs to the RRP4 family.</text>
</comment>
<evidence type="ECO:0000259" key="18">
    <source>
        <dbReference type="Pfam" id="PF17655"/>
    </source>
</evidence>
<dbReference type="Pfam" id="PF15985">
    <property type="entry name" value="KH_6"/>
    <property type="match status" value="1"/>
</dbReference>
<evidence type="ECO:0000256" key="6">
    <source>
        <dbReference type="ARBA" id="ARBA00022882"/>
    </source>
</evidence>
<feature type="domain" description="RRP4 S1" evidence="19">
    <location>
        <begin position="100"/>
        <end position="172"/>
    </location>
</feature>
<feature type="compositionally biased region" description="Acidic residues" evidence="14">
    <location>
        <begin position="1215"/>
        <end position="1226"/>
    </location>
</feature>
<feature type="domain" description="Inward rectifier potassium channel C-terminal" evidence="18">
    <location>
        <begin position="547"/>
        <end position="702"/>
    </location>
</feature>
<organism evidence="20 21">
    <name type="scientific">Auxenochlorella protothecoides</name>
    <name type="common">Green microalga</name>
    <name type="synonym">Chlorella protothecoides</name>
    <dbReference type="NCBI Taxonomy" id="3075"/>
    <lineage>
        <taxon>Eukaryota</taxon>
        <taxon>Viridiplantae</taxon>
        <taxon>Chlorophyta</taxon>
        <taxon>core chlorophytes</taxon>
        <taxon>Trebouxiophyceae</taxon>
        <taxon>Chlorellales</taxon>
        <taxon>Chlorellaceae</taxon>
        <taxon>Auxenochlorella</taxon>
    </lineage>
</organism>
<dbReference type="InterPro" id="IPR014756">
    <property type="entry name" value="Ig_E-set"/>
</dbReference>
<evidence type="ECO:0000259" key="16">
    <source>
        <dbReference type="Pfam" id="PF01007"/>
    </source>
</evidence>
<dbReference type="Gene3D" id="1.10.287.70">
    <property type="match status" value="1"/>
</dbReference>
<dbReference type="GO" id="GO:0034765">
    <property type="term" value="P:regulation of monoatomic ion transmembrane transport"/>
    <property type="evidence" value="ECO:0007669"/>
    <property type="project" value="TreeGrafter"/>
</dbReference>
<evidence type="ECO:0000256" key="3">
    <source>
        <dbReference type="ARBA" id="ARBA00022448"/>
    </source>
</evidence>
<dbReference type="Gene3D" id="2.40.50.100">
    <property type="match status" value="1"/>
</dbReference>
<evidence type="ECO:0000313" key="20">
    <source>
        <dbReference type="EMBL" id="RMZ57098.1"/>
    </source>
</evidence>
<keyword evidence="3 13" id="KW-0813">Transport</keyword>
<dbReference type="Gene3D" id="2.60.40.1400">
    <property type="entry name" value="G protein-activated inward rectifier potassium channel 1"/>
    <property type="match status" value="2"/>
</dbReference>
<evidence type="ECO:0000256" key="11">
    <source>
        <dbReference type="ARBA" id="ARBA00023136"/>
    </source>
</evidence>
<feature type="transmembrane region" description="Helical" evidence="15">
    <location>
        <begin position="479"/>
        <end position="499"/>
    </location>
</feature>
<evidence type="ECO:0000256" key="2">
    <source>
        <dbReference type="ARBA" id="ARBA00009155"/>
    </source>
</evidence>
<dbReference type="GO" id="GO:0034702">
    <property type="term" value="C:monoatomic ion channel complex"/>
    <property type="evidence" value="ECO:0007669"/>
    <property type="project" value="UniProtKB-KW"/>
</dbReference>
<comment type="subcellular location">
    <subcellularLocation>
        <location evidence="1 13">Membrane</location>
        <topology evidence="1 13">Multi-pass membrane protein</topology>
    </subcellularLocation>
</comment>
<dbReference type="SUPFAM" id="SSF50249">
    <property type="entry name" value="Nucleic acid-binding proteins"/>
    <property type="match status" value="1"/>
</dbReference>
<dbReference type="PRINTS" id="PR01320">
    <property type="entry name" value="KIRCHANNEL"/>
</dbReference>
<dbReference type="CDD" id="cd22525">
    <property type="entry name" value="KH-I_Rrp4_eukar"/>
    <property type="match status" value="1"/>
</dbReference>
<dbReference type="Pfam" id="PF01007">
    <property type="entry name" value="IRK"/>
    <property type="match status" value="1"/>
</dbReference>
<keyword evidence="10 13" id="KW-0406">Ion transport</keyword>
<dbReference type="GO" id="GO:0005886">
    <property type="term" value="C:plasma membrane"/>
    <property type="evidence" value="ECO:0007669"/>
    <property type="project" value="TreeGrafter"/>
</dbReference>
<dbReference type="InterPro" id="IPR041647">
    <property type="entry name" value="IRK_C"/>
</dbReference>
<evidence type="ECO:0000256" key="4">
    <source>
        <dbReference type="ARBA" id="ARBA00022538"/>
    </source>
</evidence>
<dbReference type="InterPro" id="IPR048565">
    <property type="entry name" value="S1_RRP4"/>
</dbReference>
<feature type="compositionally biased region" description="Low complexity" evidence="14">
    <location>
        <begin position="1105"/>
        <end position="1125"/>
    </location>
</feature>
<dbReference type="PANTHER" id="PTHR11767:SF102">
    <property type="entry name" value="INWARDLY RECTIFYING POTASSIUM CHANNEL 1, ISOFORM F"/>
    <property type="match status" value="1"/>
</dbReference>
<keyword evidence="8 13" id="KW-0630">Potassium</keyword>
<keyword evidence="7" id="KW-0694">RNA-binding</keyword>
<evidence type="ECO:0000256" key="5">
    <source>
        <dbReference type="ARBA" id="ARBA00022692"/>
    </source>
</evidence>
<sequence>IFWGLKAPERANMSAIRVQRLDVAAPRTILEAGLAEAPSNLDSTRIVSIGDELDMGTDQESILRGHGTQTRAETGALVASVAGVVERVDQLVTVKTLRTRYVAEVGDVVVGRVAEIVGKRWRLDLGSRHEATLLLSAVDLPGGIQRRRTAEDELTMRAVFPEGTVLAVEVQSVHADGGLALHARSARYGALAGGTLVAVPGALVRRQARHFQRLDGRGVDLILGCNGGVWVAPARPDARGVRGHFGGAGDGEEEGSALRAVPASVQERQGVARVAQALRALATLYLPIDAGSVAGALQVADAVGVATPDMGSRAYLTALVEDVAAGRGGQGAMPNLRNLLRKRPSSSTSGAYLSPQVLEAASNAYYNNANKSNFMEEIPEIFQLPALDRGKWTAQQEMERAQQATLVEGGRKAGKSRVHYFSPRLRLVLFSKDFFISAINQKTHVIFGVVFLLYVFLSFFWSIPYYLIMRFEPGCIYGATHYVEIWIYAFITMATIGYGNTGPQACWSTSVVISVQSIFSLLLEAVVIGIIFARISHPKQRGRSIFISDSAVISRRDGILKFMFRVADVRKTQVVDPKIKAYLYTWGDGRITAEGERVPVRCEALEIGYIDGMLILPLIIEHTIDELSPLCGHTHDSLQAMNAELVITFEGTTEFGNPFMARRSFVPTDIFWGYQFVDIIVRPAPGETRYSIDLNRFHDIVPQAGLPPLPASALSRLVTNRAKRTVPYPLLGDNTLVVSDTMCLYRDEAGRLCLAARVADTYPNQMIEITAKMHLYRWAAPGSDPSFECIPLECGYKTGEDRLYLRLPMELTHVIDEASPLAAWLQGEEGRAADADSEVVVMLTGYMFSTGSNILRQRTYSVLNHIKMDHRFVPIVRHPELQADKKPVVRWARFHDVASTDPKARALRTAMTQRQSFRQQSPDNPSPPAPGAATSLSRASPGLGFSPLDAANDFTVSPIDLARYAAMVTAAGDNTLTRGAGGRREFPPIPDFQSIVDEAGADPATRHALRMLPSIAKYTLTTFDAADSLPHRVALHPAMPGASRFRGMMDDEEEDMEEVGDDLGEDLARYELDMQGSEGGKDGAGTGVATADAWAEPEAGPSDLGPVAAAVEASASSQPEASGSEATEERGGGSPSAVREDELGLEAPASGRAPILQTSSPSAGGEDASSPVALIEEEVEPGMLETPGSGGSLRLLGSRTFAPSFRSQPERDEATAEEDAGEDAEEANAGPIHFK</sequence>
<reference evidence="21" key="1">
    <citation type="journal article" date="2018" name="Algal Res.">
        <title>Characterization of plant carbon substrate utilization by Auxenochlorella protothecoides.</title>
        <authorList>
            <person name="Vogler B.W."/>
            <person name="Starkenburg S.R."/>
            <person name="Sudasinghe N."/>
            <person name="Schambach J.Y."/>
            <person name="Rollin J.A."/>
            <person name="Pattathil S."/>
            <person name="Barry A.N."/>
        </authorList>
    </citation>
    <scope>NUCLEOTIDE SEQUENCE [LARGE SCALE GENOMIC DNA]</scope>
    <source>
        <strain evidence="21">UTEX 25</strain>
    </source>
</reference>
<dbReference type="InterPro" id="IPR036612">
    <property type="entry name" value="KH_dom_type_1_sf"/>
</dbReference>
<gene>
    <name evidence="20" type="ORF">APUTEX25_002330</name>
</gene>
<dbReference type="InterPro" id="IPR016449">
    <property type="entry name" value="K_chnl_inward-rec_Kir"/>
</dbReference>
<keyword evidence="4 13" id="KW-0633">Potassium transport</keyword>
<evidence type="ECO:0000256" key="15">
    <source>
        <dbReference type="SAM" id="Phobius"/>
    </source>
</evidence>
<evidence type="ECO:0000259" key="19">
    <source>
        <dbReference type="Pfam" id="PF21266"/>
    </source>
</evidence>
<evidence type="ECO:0000256" key="9">
    <source>
        <dbReference type="ARBA" id="ARBA00022989"/>
    </source>
</evidence>
<dbReference type="EMBL" id="QOKY01000130">
    <property type="protein sequence ID" value="RMZ57098.1"/>
    <property type="molecule type" value="Genomic_DNA"/>
</dbReference>
<evidence type="ECO:0000313" key="21">
    <source>
        <dbReference type="Proteomes" id="UP000279271"/>
    </source>
</evidence>